<keyword evidence="5" id="KW-0997">Cell inner membrane</keyword>
<evidence type="ECO:0000256" key="7">
    <source>
        <dbReference type="ARBA" id="ARBA00022927"/>
    </source>
</evidence>
<dbReference type="GO" id="GO:0015627">
    <property type="term" value="C:type II protein secretion system complex"/>
    <property type="evidence" value="ECO:0007669"/>
    <property type="project" value="InterPro"/>
</dbReference>
<evidence type="ECO:0000313" key="11">
    <source>
        <dbReference type="EMBL" id="AOZ50270.1"/>
    </source>
</evidence>
<proteinExistence type="inferred from homology"/>
<keyword evidence="3" id="KW-0813">Transport</keyword>
<keyword evidence="4" id="KW-1003">Cell membrane</keyword>
<evidence type="ECO:0000256" key="2">
    <source>
        <dbReference type="ARBA" id="ARBA00010637"/>
    </source>
</evidence>
<dbReference type="GeneID" id="68841519"/>
<reference evidence="11 12" key="1">
    <citation type="submission" date="2016-10" db="EMBL/GenBank/DDBJ databases">
        <title>Chromobacterium muskegensis sp. nov., an insecticidal bacterium isolated from Sphagnum bogs.</title>
        <authorList>
            <person name="Sparks M.E."/>
            <person name="Blackburn M.B."/>
            <person name="Gundersen-Rindal D.E."/>
            <person name="Mitchell A."/>
            <person name="Farrar R."/>
            <person name="Kuhar D."/>
        </authorList>
    </citation>
    <scope>NUCLEOTIDE SEQUENCE [LARGE SCALE GENOMIC DNA]</scope>
    <source>
        <strain evidence="11 12">21-1</strain>
    </source>
</reference>
<evidence type="ECO:0000256" key="9">
    <source>
        <dbReference type="ARBA" id="ARBA00023136"/>
    </source>
</evidence>
<dbReference type="GO" id="GO:0005886">
    <property type="term" value="C:plasma membrane"/>
    <property type="evidence" value="ECO:0007669"/>
    <property type="project" value="UniProtKB-SubCell"/>
</dbReference>
<dbReference type="RefSeq" id="WP_070979648.1">
    <property type="nucleotide sequence ID" value="NZ_CP017707.1"/>
</dbReference>
<dbReference type="SUPFAM" id="SSF103054">
    <property type="entry name" value="General secretion pathway protein M, EpsM"/>
    <property type="match status" value="1"/>
</dbReference>
<comment type="similarity">
    <text evidence="2">Belongs to the GSP M family.</text>
</comment>
<dbReference type="InterPro" id="IPR007690">
    <property type="entry name" value="T2SS_GspM"/>
</dbReference>
<evidence type="ECO:0000256" key="6">
    <source>
        <dbReference type="ARBA" id="ARBA00022692"/>
    </source>
</evidence>
<evidence type="ECO:0000256" key="8">
    <source>
        <dbReference type="ARBA" id="ARBA00022989"/>
    </source>
</evidence>
<dbReference type="EMBL" id="CP017707">
    <property type="protein sequence ID" value="AOZ50270.1"/>
    <property type="molecule type" value="Genomic_DNA"/>
</dbReference>
<evidence type="ECO:0008006" key="13">
    <source>
        <dbReference type="Google" id="ProtNLM"/>
    </source>
</evidence>
<keyword evidence="7" id="KW-0653">Protein transport</keyword>
<dbReference type="AlphaFoldDB" id="A0A1D9LG88"/>
<evidence type="ECO:0000256" key="4">
    <source>
        <dbReference type="ARBA" id="ARBA00022475"/>
    </source>
</evidence>
<dbReference type="STRING" id="1108595.BKX93_09850"/>
<sequence length="169" mass="18031">MKAYKQQFLEYWSQRSPREQRLLAAMAAVLGATLLYLAVWEPASSSLQRNRASVARLQAELGAVSALADEAAKLKRQPAQTPLPAKELIPLLQQTAKSQGLSVAGLQFNADGDSGVSMDGVVGFDDWVRFVGILAAQQQVRVVNVKAEAQPVPGQVKIKALLAHAGAAA</sequence>
<feature type="transmembrane region" description="Helical" evidence="10">
    <location>
        <begin position="21"/>
        <end position="40"/>
    </location>
</feature>
<keyword evidence="9 10" id="KW-0472">Membrane</keyword>
<dbReference type="InterPro" id="IPR023229">
    <property type="entry name" value="T2SS_M_periplasmic_sf"/>
</dbReference>
<dbReference type="GO" id="GO:0015628">
    <property type="term" value="P:protein secretion by the type II secretion system"/>
    <property type="evidence" value="ECO:0007669"/>
    <property type="project" value="InterPro"/>
</dbReference>
<keyword evidence="6 10" id="KW-0812">Transmembrane</keyword>
<gene>
    <name evidence="11" type="ORF">BKX93_09850</name>
</gene>
<evidence type="ECO:0000256" key="1">
    <source>
        <dbReference type="ARBA" id="ARBA00004377"/>
    </source>
</evidence>
<comment type="subcellular location">
    <subcellularLocation>
        <location evidence="1">Cell inner membrane</location>
        <topology evidence="1">Single-pass membrane protein</topology>
    </subcellularLocation>
</comment>
<dbReference type="Pfam" id="PF04612">
    <property type="entry name" value="T2SSM"/>
    <property type="match status" value="1"/>
</dbReference>
<evidence type="ECO:0000256" key="5">
    <source>
        <dbReference type="ARBA" id="ARBA00022519"/>
    </source>
</evidence>
<keyword evidence="8 10" id="KW-1133">Transmembrane helix</keyword>
<protein>
    <recommendedName>
        <fullName evidence="13">General secretion pathway protein GspM</fullName>
    </recommendedName>
</protein>
<evidence type="ECO:0000256" key="10">
    <source>
        <dbReference type="SAM" id="Phobius"/>
    </source>
</evidence>
<name>A0A1D9LG88_9NEIS</name>
<dbReference type="KEGG" id="cvc:BKX93_09850"/>
<dbReference type="Gene3D" id="3.30.1360.100">
    <property type="entry name" value="General secretion pathway protein M, EpsM"/>
    <property type="match status" value="1"/>
</dbReference>
<accession>A0A1D9LG88</accession>
<dbReference type="Proteomes" id="UP000178776">
    <property type="component" value="Chromosome"/>
</dbReference>
<evidence type="ECO:0000313" key="12">
    <source>
        <dbReference type="Proteomes" id="UP000178776"/>
    </source>
</evidence>
<organism evidence="11 12">
    <name type="scientific">Chromobacterium vaccinii</name>
    <dbReference type="NCBI Taxonomy" id="1108595"/>
    <lineage>
        <taxon>Bacteria</taxon>
        <taxon>Pseudomonadati</taxon>
        <taxon>Pseudomonadota</taxon>
        <taxon>Betaproteobacteria</taxon>
        <taxon>Neisseriales</taxon>
        <taxon>Chromobacteriaceae</taxon>
        <taxon>Chromobacterium</taxon>
    </lineage>
</organism>
<evidence type="ECO:0000256" key="3">
    <source>
        <dbReference type="ARBA" id="ARBA00022448"/>
    </source>
</evidence>